<keyword evidence="7" id="KW-0750">Starch biosynthesis</keyword>
<name>A0A9D4U408_ADICA</name>
<dbReference type="OrthoDB" id="2018403at2759"/>
<comment type="similarity">
    <text evidence="3">Belongs to the glycosyltransferase 1 family. Bacterial/plant glycogen synthase subfamily.</text>
</comment>
<evidence type="ECO:0000256" key="5">
    <source>
        <dbReference type="ARBA" id="ARBA00022676"/>
    </source>
</evidence>
<keyword evidence="5" id="KW-0328">Glycosyltransferase</keyword>
<accession>A0A9D4U408</accession>
<dbReference type="Pfam" id="PF08323">
    <property type="entry name" value="Glyco_transf_5"/>
    <property type="match status" value="1"/>
</dbReference>
<keyword evidence="9" id="KW-0175">Coiled coil</keyword>
<evidence type="ECO:0000256" key="1">
    <source>
        <dbReference type="ARBA" id="ARBA00001478"/>
    </source>
</evidence>
<evidence type="ECO:0000256" key="6">
    <source>
        <dbReference type="ARBA" id="ARBA00022679"/>
    </source>
</evidence>
<dbReference type="GO" id="GO:0019252">
    <property type="term" value="P:starch biosynthetic process"/>
    <property type="evidence" value="ECO:0007669"/>
    <property type="project" value="UniProtKB-KW"/>
</dbReference>
<feature type="coiled-coil region" evidence="9">
    <location>
        <begin position="439"/>
        <end position="505"/>
    </location>
</feature>
<evidence type="ECO:0000256" key="4">
    <source>
        <dbReference type="ARBA" id="ARBA00012588"/>
    </source>
</evidence>
<dbReference type="Proteomes" id="UP000886520">
    <property type="component" value="Chromosome 23"/>
</dbReference>
<keyword evidence="8" id="KW-0809">Transit peptide</keyword>
<evidence type="ECO:0000256" key="3">
    <source>
        <dbReference type="ARBA" id="ARBA00010281"/>
    </source>
</evidence>
<dbReference type="CDD" id="cd03791">
    <property type="entry name" value="GT5_Glycogen_synthase_DULL1-like"/>
    <property type="match status" value="1"/>
</dbReference>
<feature type="coiled-coil region" evidence="9">
    <location>
        <begin position="308"/>
        <end position="411"/>
    </location>
</feature>
<evidence type="ECO:0000256" key="10">
    <source>
        <dbReference type="SAM" id="MobiDB-lite"/>
    </source>
</evidence>
<dbReference type="PANTHER" id="PTHR46083:SF2">
    <property type="entry name" value="STARCH SYNTHASE 4, CHLOROPLASTIC_AMYLOPLASTIC-RELATED"/>
    <property type="match status" value="1"/>
</dbReference>
<dbReference type="InterPro" id="IPR013534">
    <property type="entry name" value="Starch_synth_cat_dom"/>
</dbReference>
<dbReference type="Gene3D" id="3.40.50.2000">
    <property type="entry name" value="Glycogen Phosphorylase B"/>
    <property type="match status" value="3"/>
</dbReference>
<evidence type="ECO:0000313" key="12">
    <source>
        <dbReference type="EMBL" id="KAI5060950.1"/>
    </source>
</evidence>
<comment type="pathway">
    <text evidence="2">Glycan biosynthesis; starch biosynthesis.</text>
</comment>
<evidence type="ECO:0000256" key="8">
    <source>
        <dbReference type="ARBA" id="ARBA00022946"/>
    </source>
</evidence>
<dbReference type="SUPFAM" id="SSF53756">
    <property type="entry name" value="UDP-Glycosyltransferase/glycogen phosphorylase"/>
    <property type="match status" value="1"/>
</dbReference>
<comment type="caution">
    <text evidence="12">The sequence shown here is derived from an EMBL/GenBank/DDBJ whole genome shotgun (WGS) entry which is preliminary data.</text>
</comment>
<feature type="compositionally biased region" description="Basic residues" evidence="10">
    <location>
        <begin position="99"/>
        <end position="108"/>
    </location>
</feature>
<reference evidence="12" key="1">
    <citation type="submission" date="2021-01" db="EMBL/GenBank/DDBJ databases">
        <title>Adiantum capillus-veneris genome.</title>
        <authorList>
            <person name="Fang Y."/>
            <person name="Liao Q."/>
        </authorList>
    </citation>
    <scope>NUCLEOTIDE SEQUENCE</scope>
    <source>
        <strain evidence="12">H3</strain>
        <tissue evidence="12">Leaf</tissue>
    </source>
</reference>
<feature type="region of interest" description="Disordered" evidence="10">
    <location>
        <begin position="99"/>
        <end position="135"/>
    </location>
</feature>
<dbReference type="EMBL" id="JABFUD020000023">
    <property type="protein sequence ID" value="KAI5060950.1"/>
    <property type="molecule type" value="Genomic_DNA"/>
</dbReference>
<dbReference type="GO" id="GO:0004373">
    <property type="term" value="F:alpha-1,4-glucan glucosyltransferase (UDP-glucose donor) activity"/>
    <property type="evidence" value="ECO:0007669"/>
    <property type="project" value="InterPro"/>
</dbReference>
<gene>
    <name evidence="12" type="ORF">GOP47_0023455</name>
</gene>
<comment type="catalytic activity">
    <reaction evidence="1">
        <text>[(1-&gt;4)-alpha-D-glucosyl](n) + ADP-alpha-D-glucose = [(1-&gt;4)-alpha-D-glucosyl](n+1) + ADP + H(+)</text>
        <dbReference type="Rhea" id="RHEA:18189"/>
        <dbReference type="Rhea" id="RHEA-COMP:9584"/>
        <dbReference type="Rhea" id="RHEA-COMP:9587"/>
        <dbReference type="ChEBI" id="CHEBI:15378"/>
        <dbReference type="ChEBI" id="CHEBI:15444"/>
        <dbReference type="ChEBI" id="CHEBI:57498"/>
        <dbReference type="ChEBI" id="CHEBI:456216"/>
        <dbReference type="EC" id="2.4.1.21"/>
    </reaction>
</comment>
<dbReference type="Pfam" id="PF13692">
    <property type="entry name" value="Glyco_trans_1_4"/>
    <property type="match status" value="1"/>
</dbReference>
<keyword evidence="6" id="KW-0808">Transferase</keyword>
<dbReference type="AlphaFoldDB" id="A0A9D4U408"/>
<dbReference type="HAMAP" id="MF_00484">
    <property type="entry name" value="Glycogen_synth"/>
    <property type="match status" value="1"/>
</dbReference>
<protein>
    <recommendedName>
        <fullName evidence="4">starch synthase</fullName>
        <ecNumber evidence="4">2.4.1.21</ecNumber>
    </recommendedName>
</protein>
<dbReference type="PANTHER" id="PTHR46083">
    <property type="match status" value="1"/>
</dbReference>
<evidence type="ECO:0000259" key="11">
    <source>
        <dbReference type="Pfam" id="PF08323"/>
    </source>
</evidence>
<sequence>MKYRRQVYSDAFASRLRLCSTGDEELARNAIASAKPRTLSMASIAAASWGAQAMRNKATLGPTVASRCQCLNAMSRMSPSIDQTMPICKMGARRARAYQKKPPVKKVLGKSSSPADAESIAMEGGKEVSEQGSEIENGNVYNGVLEQLPSNAEETSALTYNVAADDELQHAEEADAASQSLVDSMSTTITISEDGSFIKIMEDLMKKVKDAEKNILTLNEARIQSLEQLEQIRRDNDTLQAQLEVLQLQLAEADIKLKAATQEKARTKLLEEEIDALKGKLLENLELMNTVSSQDADNATLSKHAKSAESEAAKLAATEAEMNQLKKENQMLHKDINLLQSELVKTSEGLETMAQLQQDRDFLQGKLTKIESQLARAESNAAELAKLRLEKQVALQNLQRLEAARPSLEKKLQISGVKESETAGQQDKVYELEALVSKLENENGSLIEAYAENERLRNQIKLLEQRLAESDAEIRAQMEIYQAELEAFQASVEKLKVEKSALSGELKADDMPWEFWSHVLLSIDGWLLEKKLSLADGVALREIAWQRESRIRDVFVALKGQPEKDIIAGLLELLKTKKRPGMHIVHIAAEMAPVAKVGGLGDVVTGLGRAFQKRDHLVEVVLPKYDCMDYSRISNLRILNIDLNSYFDGHTFKNKIWVGTVEGLPVYFIEPHHPARFFWRGGIYGEKDDFKRFTYFSRAALEFVLQAGKRPDIIHCHDWHTSAVAPLYWDVYVPQGLDSARIAFTCHNFEYQGTDSPAALASCGLDPQQLHRPDRMQDNFVHNRINLLKGAIVFSNIVTTVSPTYAQEARNAEGGKGLHLTLMAQSHKFFGILNGIDTESWNPASDLLITHQYSAEDISGKAANKAALRSTLRLSGTALDLERPIHLPSPLAILSQGKLGNFRFHFCQVVPLVGVFRAIVTACHFLWWLWKQVGCITRLVPQKGVHLIRHAIFRTLELGGQFVLLGSSPIDHIQREFEGLAQQFNQHPHIRLVLKYDEALSHSIYAGADIFIIPSIFEPCGLTQMIAMRYGAIPVARKTGGLNDSVFDVDDEGIPLQTRNGFTFSGVHEKDLNHALDRALNYFVYRKEWWQDLVRKAMIMDFSWNSSASQYTELYERAIARARLMKRIRRSSQQLALGRKLESLAKYQFQ</sequence>
<evidence type="ECO:0000256" key="7">
    <source>
        <dbReference type="ARBA" id="ARBA00022922"/>
    </source>
</evidence>
<dbReference type="GO" id="GO:0009011">
    <property type="term" value="F:alpha-1,4-glucan glucosyltransferase (ADP-glucose donor) activity"/>
    <property type="evidence" value="ECO:0007669"/>
    <property type="project" value="UniProtKB-EC"/>
</dbReference>
<keyword evidence="13" id="KW-1185">Reference proteome</keyword>
<evidence type="ECO:0000256" key="9">
    <source>
        <dbReference type="SAM" id="Coils"/>
    </source>
</evidence>
<dbReference type="InterPro" id="IPR011835">
    <property type="entry name" value="GS/SS"/>
</dbReference>
<proteinExistence type="inferred from homology"/>
<feature type="domain" description="Starch synthase catalytic" evidence="11">
    <location>
        <begin position="583"/>
        <end position="822"/>
    </location>
</feature>
<evidence type="ECO:0000313" key="13">
    <source>
        <dbReference type="Proteomes" id="UP000886520"/>
    </source>
</evidence>
<feature type="coiled-coil region" evidence="9">
    <location>
        <begin position="201"/>
        <end position="280"/>
    </location>
</feature>
<dbReference type="EC" id="2.4.1.21" evidence="4"/>
<evidence type="ECO:0000256" key="2">
    <source>
        <dbReference type="ARBA" id="ARBA00004727"/>
    </source>
</evidence>
<organism evidence="12 13">
    <name type="scientific">Adiantum capillus-veneris</name>
    <name type="common">Maidenhair fern</name>
    <dbReference type="NCBI Taxonomy" id="13818"/>
    <lineage>
        <taxon>Eukaryota</taxon>
        <taxon>Viridiplantae</taxon>
        <taxon>Streptophyta</taxon>
        <taxon>Embryophyta</taxon>
        <taxon>Tracheophyta</taxon>
        <taxon>Polypodiopsida</taxon>
        <taxon>Polypodiidae</taxon>
        <taxon>Polypodiales</taxon>
        <taxon>Pteridineae</taxon>
        <taxon>Pteridaceae</taxon>
        <taxon>Vittarioideae</taxon>
        <taxon>Adiantum</taxon>
    </lineage>
</organism>
<dbReference type="FunFam" id="3.40.50.2000:FF:000260">
    <property type="entry name" value="Starch synthase, chloroplastic/amyloplastic"/>
    <property type="match status" value="1"/>
</dbReference>